<proteinExistence type="predicted"/>
<evidence type="ECO:0000313" key="1">
    <source>
        <dbReference type="EMBL" id="KAK7345164.1"/>
    </source>
</evidence>
<sequence>MLLLCSWTSTFKQFMGKFTLDFVVADIYLTSCSLLKLCPKNQGKEDMGLQVGDGSHPEKKNISGIRKYGKRMRSLCYMLQYQFFPCSNHNDKRGGGGGYLIDVPNVLDGTWCLDDDSLKDEAL</sequence>
<comment type="caution">
    <text evidence="1">The sequence shown here is derived from an EMBL/GenBank/DDBJ whole genome shotgun (WGS) entry which is preliminary data.</text>
</comment>
<gene>
    <name evidence="1" type="ORF">VNO77_15681</name>
</gene>
<name>A0AAN9LZU7_CANGL</name>
<keyword evidence="2" id="KW-1185">Reference proteome</keyword>
<dbReference type="AlphaFoldDB" id="A0AAN9LZU7"/>
<dbReference type="Proteomes" id="UP001367508">
    <property type="component" value="Unassembled WGS sequence"/>
</dbReference>
<reference evidence="1 2" key="1">
    <citation type="submission" date="2024-01" db="EMBL/GenBank/DDBJ databases">
        <title>The genomes of 5 underutilized Papilionoideae crops provide insights into root nodulation and disease resistanc.</title>
        <authorList>
            <person name="Jiang F."/>
        </authorList>
    </citation>
    <scope>NUCLEOTIDE SEQUENCE [LARGE SCALE GENOMIC DNA]</scope>
    <source>
        <strain evidence="1">LVBAO_FW01</strain>
        <tissue evidence="1">Leaves</tissue>
    </source>
</reference>
<accession>A0AAN9LZU7</accession>
<dbReference type="EMBL" id="JAYMYQ010000003">
    <property type="protein sequence ID" value="KAK7345164.1"/>
    <property type="molecule type" value="Genomic_DNA"/>
</dbReference>
<protein>
    <submittedName>
        <fullName evidence="1">Uncharacterized protein</fullName>
    </submittedName>
</protein>
<evidence type="ECO:0000313" key="2">
    <source>
        <dbReference type="Proteomes" id="UP001367508"/>
    </source>
</evidence>
<organism evidence="1 2">
    <name type="scientific">Canavalia gladiata</name>
    <name type="common">Sword bean</name>
    <name type="synonym">Dolichos gladiatus</name>
    <dbReference type="NCBI Taxonomy" id="3824"/>
    <lineage>
        <taxon>Eukaryota</taxon>
        <taxon>Viridiplantae</taxon>
        <taxon>Streptophyta</taxon>
        <taxon>Embryophyta</taxon>
        <taxon>Tracheophyta</taxon>
        <taxon>Spermatophyta</taxon>
        <taxon>Magnoliopsida</taxon>
        <taxon>eudicotyledons</taxon>
        <taxon>Gunneridae</taxon>
        <taxon>Pentapetalae</taxon>
        <taxon>rosids</taxon>
        <taxon>fabids</taxon>
        <taxon>Fabales</taxon>
        <taxon>Fabaceae</taxon>
        <taxon>Papilionoideae</taxon>
        <taxon>50 kb inversion clade</taxon>
        <taxon>NPAAA clade</taxon>
        <taxon>indigoferoid/millettioid clade</taxon>
        <taxon>Phaseoleae</taxon>
        <taxon>Canavalia</taxon>
    </lineage>
</organism>